<dbReference type="SMART" id="SM00438">
    <property type="entry name" value="ZnF_NFX"/>
    <property type="match status" value="1"/>
</dbReference>
<comment type="caution">
    <text evidence="1">The sequence shown here is derived from an EMBL/GenBank/DDBJ whole genome shotgun (WGS) entry which is preliminary data.</text>
</comment>
<dbReference type="Proteomes" id="UP000186817">
    <property type="component" value="Unassembled WGS sequence"/>
</dbReference>
<dbReference type="CDD" id="cd06008">
    <property type="entry name" value="NF-X1-zinc-finger"/>
    <property type="match status" value="1"/>
</dbReference>
<dbReference type="GO" id="GO:0008270">
    <property type="term" value="F:zinc ion binding"/>
    <property type="evidence" value="ECO:0007669"/>
    <property type="project" value="InterPro"/>
</dbReference>
<dbReference type="InterPro" id="IPR012317">
    <property type="entry name" value="Poly(ADP-ribose)pol_cat_dom"/>
</dbReference>
<dbReference type="InterPro" id="IPR000967">
    <property type="entry name" value="Znf_NFX1"/>
</dbReference>
<reference evidence="1 2" key="1">
    <citation type="submission" date="2016-02" db="EMBL/GenBank/DDBJ databases">
        <title>Genome analysis of coral dinoflagellate symbionts highlights evolutionary adaptations to a symbiotic lifestyle.</title>
        <authorList>
            <person name="Aranda M."/>
            <person name="Li Y."/>
            <person name="Liew Y.J."/>
            <person name="Baumgarten S."/>
            <person name="Simakov O."/>
            <person name="Wilson M."/>
            <person name="Piel J."/>
            <person name="Ashoor H."/>
            <person name="Bougouffa S."/>
            <person name="Bajic V.B."/>
            <person name="Ryu T."/>
            <person name="Ravasi T."/>
            <person name="Bayer T."/>
            <person name="Micklem G."/>
            <person name="Kim H."/>
            <person name="Bhak J."/>
            <person name="Lajeunesse T.C."/>
            <person name="Voolstra C.R."/>
        </authorList>
    </citation>
    <scope>NUCLEOTIDE SEQUENCE [LARGE SCALE GENOMIC DNA]</scope>
    <source>
        <strain evidence="1 2">CCMP2467</strain>
    </source>
</reference>
<dbReference type="EMBL" id="LSRX01001115">
    <property type="protein sequence ID" value="OLP83441.1"/>
    <property type="molecule type" value="Genomic_DNA"/>
</dbReference>
<dbReference type="PANTHER" id="PTHR10887">
    <property type="entry name" value="DNA2/NAM7 HELICASE FAMILY"/>
    <property type="match status" value="1"/>
</dbReference>
<evidence type="ECO:0000313" key="1">
    <source>
        <dbReference type="EMBL" id="OLP83441.1"/>
    </source>
</evidence>
<sequence>MYFLRMRSLSETESEIGRSKMNRDEADMILAFIAHILHEGYEQSDITVLASYNGQVSFLRRQLRDRQLAGVVCSSIDRYQGDENRFVLVSLVRSNDADEIGFLREPNRLIVAASRARCGVYFFGNDLLLAKKSRDWRQLIRVMKEREEVGDKLPVICPRHPHIPLDLGRECHHVCKAILPCGHTCEAHCHRDGAHPPCKQPAVATLRCGHDKACECSARDQADEILKCHEVVNFHHERCDCDLALDDCKPCAQELEDTKREQMAKIQKLMAQIGDPGFFHVEELSQEQQPLDFDTLTSSVASFFSTSGLEAEIQLAQRVKNADLERQFYRGHELVTVNKPPASFDSAFNSDTACLRLFRLSVGLPKYILQVRLREVAGARPPHWSGAECPAHSERFWKLSLASESEQQALGKALAPGSSLGGRDMHVRGEHSGFRIKMAWRLEHDVLWKQYVAAKTKVQVQMESLRKQGACFAEVRLRTEYSALLRELPVNKTEAMDKQINEVYLSHGTKPEVLLTILQNGLNERFSGGLFGNGTYFAEDVGKNDQYCTPDDGGQHQLQKVLYHELKIRPPPAHSVFYVLFCRVILGSPVRTQDGKRDMDQRPPASVWSSEKRELAAIPKSSPPINFHSLLAERGEMIVRYRELIVYHGTHIYPEYVVAYQCV</sequence>
<dbReference type="Pfam" id="PF13087">
    <property type="entry name" value="AAA_12"/>
    <property type="match status" value="1"/>
</dbReference>
<dbReference type="InterPro" id="IPR041679">
    <property type="entry name" value="DNA2/NAM7-like_C"/>
</dbReference>
<organism evidence="1 2">
    <name type="scientific">Symbiodinium microadriaticum</name>
    <name type="common">Dinoflagellate</name>
    <name type="synonym">Zooxanthella microadriatica</name>
    <dbReference type="NCBI Taxonomy" id="2951"/>
    <lineage>
        <taxon>Eukaryota</taxon>
        <taxon>Sar</taxon>
        <taxon>Alveolata</taxon>
        <taxon>Dinophyceae</taxon>
        <taxon>Suessiales</taxon>
        <taxon>Symbiodiniaceae</taxon>
        <taxon>Symbiodinium</taxon>
    </lineage>
</organism>
<dbReference type="InterPro" id="IPR027417">
    <property type="entry name" value="P-loop_NTPase"/>
</dbReference>
<dbReference type="SUPFAM" id="SSF52540">
    <property type="entry name" value="P-loop containing nucleoside triphosphate hydrolases"/>
    <property type="match status" value="1"/>
</dbReference>
<dbReference type="Pfam" id="PF00644">
    <property type="entry name" value="PARP"/>
    <property type="match status" value="1"/>
</dbReference>
<dbReference type="GO" id="GO:0031380">
    <property type="term" value="C:nuclear RNA-directed RNA polymerase complex"/>
    <property type="evidence" value="ECO:0007669"/>
    <property type="project" value="TreeGrafter"/>
</dbReference>
<proteinExistence type="predicted"/>
<dbReference type="AlphaFoldDB" id="A0A1Q9CKI5"/>
<dbReference type="Gene3D" id="3.40.50.300">
    <property type="entry name" value="P-loop containing nucleotide triphosphate hydrolases"/>
    <property type="match status" value="1"/>
</dbReference>
<dbReference type="PROSITE" id="PS51059">
    <property type="entry name" value="PARP_CATALYTIC"/>
    <property type="match status" value="1"/>
</dbReference>
<keyword evidence="2" id="KW-1185">Reference proteome</keyword>
<dbReference type="SUPFAM" id="SSF56399">
    <property type="entry name" value="ADP-ribosylation"/>
    <property type="match status" value="1"/>
</dbReference>
<dbReference type="GO" id="GO:0031048">
    <property type="term" value="P:regulatory ncRNA-mediated heterochromatin formation"/>
    <property type="evidence" value="ECO:0007669"/>
    <property type="project" value="TreeGrafter"/>
</dbReference>
<gene>
    <name evidence="1" type="primary">Znfx1</name>
    <name evidence="1" type="ORF">AK812_SmicGene35791</name>
</gene>
<dbReference type="InterPro" id="IPR047187">
    <property type="entry name" value="SF1_C_Upf1"/>
</dbReference>
<evidence type="ECO:0000313" key="2">
    <source>
        <dbReference type="Proteomes" id="UP000186817"/>
    </source>
</evidence>
<dbReference type="InterPro" id="IPR045055">
    <property type="entry name" value="DNA2/NAM7-like"/>
</dbReference>
<dbReference type="GO" id="GO:0003950">
    <property type="term" value="F:NAD+ poly-ADP-ribosyltransferase activity"/>
    <property type="evidence" value="ECO:0007669"/>
    <property type="project" value="UniProtKB-UniRule"/>
</dbReference>
<protein>
    <submittedName>
        <fullName evidence="1">NFX1-type zinc finger-containing protein 1</fullName>
    </submittedName>
</protein>
<dbReference type="Gene3D" id="3.90.228.10">
    <property type="match status" value="1"/>
</dbReference>
<dbReference type="PANTHER" id="PTHR10887:SF341">
    <property type="entry name" value="NFX1-TYPE ZINC FINGER-CONTAINING PROTEIN 1"/>
    <property type="match status" value="1"/>
</dbReference>
<dbReference type="OrthoDB" id="2423195at2759"/>
<name>A0A1Q9CKI5_SYMMI</name>
<accession>A0A1Q9CKI5</accession>
<dbReference type="CDD" id="cd18808">
    <property type="entry name" value="SF1_C_Upf1"/>
    <property type="match status" value="1"/>
</dbReference>